<feature type="repeat" description="TPR" evidence="3">
    <location>
        <begin position="505"/>
        <end position="538"/>
    </location>
</feature>
<dbReference type="EMBL" id="AYYE01001263">
    <property type="protein sequence ID" value="ETK05760.1"/>
    <property type="molecule type" value="Genomic_DNA"/>
</dbReference>
<dbReference type="InterPro" id="IPR011990">
    <property type="entry name" value="TPR-like_helical_dom_sf"/>
</dbReference>
<evidence type="ECO:0000256" key="1">
    <source>
        <dbReference type="ARBA" id="ARBA00022737"/>
    </source>
</evidence>
<dbReference type="Pfam" id="PF13432">
    <property type="entry name" value="TPR_16"/>
    <property type="match status" value="4"/>
</dbReference>
<dbReference type="SUPFAM" id="SSF48452">
    <property type="entry name" value="TPR-like"/>
    <property type="match status" value="4"/>
</dbReference>
<dbReference type="PROSITE" id="PS50005">
    <property type="entry name" value="TPR"/>
    <property type="match status" value="3"/>
</dbReference>
<dbReference type="InterPro" id="IPR019734">
    <property type="entry name" value="TPR_rpt"/>
</dbReference>
<keyword evidence="4" id="KW-0732">Signal</keyword>
<dbReference type="PANTHER" id="PTHR12558">
    <property type="entry name" value="CELL DIVISION CYCLE 16,23,27"/>
    <property type="match status" value="1"/>
</dbReference>
<evidence type="ECO:0000256" key="2">
    <source>
        <dbReference type="ARBA" id="ARBA00022803"/>
    </source>
</evidence>
<evidence type="ECO:0008006" key="7">
    <source>
        <dbReference type="Google" id="ProtNLM"/>
    </source>
</evidence>
<dbReference type="AlphaFoldDB" id="W2CF59"/>
<dbReference type="PATRIC" id="fig|1411022.3.peg.2224"/>
<dbReference type="PROSITE" id="PS50293">
    <property type="entry name" value="TPR_REGION"/>
    <property type="match status" value="1"/>
</dbReference>
<protein>
    <recommendedName>
        <fullName evidence="7">Tetratricopeptide repeat protein</fullName>
    </recommendedName>
</protein>
<name>W2CF59_9BACT</name>
<dbReference type="Gene3D" id="1.25.40.10">
    <property type="entry name" value="Tetratricopeptide repeat domain"/>
    <property type="match status" value="9"/>
</dbReference>
<dbReference type="SMART" id="SM00028">
    <property type="entry name" value="TPR"/>
    <property type="match status" value="11"/>
</dbReference>
<sequence length="1000" mass="114951">MKKIVVSLCLMASCLMAYGQRTYRFERADRLFQEGKAFFELRNFPGCSDKLMAFKAISHDRDLIQEADYMLAVVASEQGREDAAAVMERYLSLYPDSRHTNEAAFLLGSYYFAHEDYGTAIQWFNTSEIDLLGTDQQEDYAYRLAYSLLQLHDLRTARNYFARIEEVGRKYRVPATYYLAYINYAEDKLKQAEPRFEQLKSEPAYREQSLYYLMQIHYVDERYDRVKSEGKALLSAYPNSRNSAEAYRLLGDVAYREGDEATAIKMLDKYVERADSFVRGDLYILGVCRYNRGDYPEAIQAFAEVVGEEDELMQNACLYLGQCYLQTGDRNRARMSFEQAATLTFDPKVQETAMYNYALLIHETSFSGFGESVTIFEDFLNRFPDSKYADKVSDYLAEVYLTTKNYDAALASIDKIRRPGRKILAAKQNILFRMGVEAFTARRPSEAIRRFDEAITPGVYDADAYSQAYYWRGETYYRQDDFNNAAADYRSYLSNAADRSAEAYPLAYYNLGYCLFKQQRYNDALAEFRRYINLEPRKESVSYADAYNRVGDCLFHARQFEAADENYTRAAALQPSSGDYALYRKGFLLGLQKNYQGKITVMERVVREYPESPHAAAALFEMGRSYVMLEDEDRAAAAFTQLQQKYPLHTLARKAGLQLGLLYFNSNRPEQSIKAYKKVISDYPGSEEARTAVQDLKAVYVDMNDVAGYATYVRSLGDMAARFEVSEQDSLTYFAAEKRFLRGESEAEQSLRNYLRQFPKGAFSARANYYLAQIAYDAKNYEEAKKYYEVVIRSGDTKFGEDALTRKGEIEYMNKDYAAALESFKRLAAIATTAEVRDGARLGALRCARRTKQSADAVKMADELLKNEKISPEIAAEARFLRMKSYIDLKEDAKAQADLVTLSKDTRTVYGAESKYLLAQRYFDRNEIDKAEKEMLGFIEQGTPHSYWLARGFILLSDVYARKGDKFQARQYLTSLQKNYKGGNKDDVMAMIDKRLAALK</sequence>
<dbReference type="Proteomes" id="UP000034982">
    <property type="component" value="Unassembled WGS sequence"/>
</dbReference>
<feature type="chain" id="PRO_5004812722" description="Tetratricopeptide repeat protein" evidence="4">
    <location>
        <begin position="20"/>
        <end position="1000"/>
    </location>
</feature>
<feature type="repeat" description="TPR" evidence="3">
    <location>
        <begin position="653"/>
        <end position="686"/>
    </location>
</feature>
<accession>W2CF59</accession>
<evidence type="ECO:0000313" key="5">
    <source>
        <dbReference type="EMBL" id="ETK05760.1"/>
    </source>
</evidence>
<comment type="caution">
    <text evidence="5">The sequence shown here is derived from an EMBL/GenBank/DDBJ whole genome shotgun (WGS) entry which is preliminary data.</text>
</comment>
<dbReference type="Pfam" id="PF13174">
    <property type="entry name" value="TPR_6"/>
    <property type="match status" value="3"/>
</dbReference>
<dbReference type="InterPro" id="IPR013105">
    <property type="entry name" value="TPR_2"/>
</dbReference>
<keyword evidence="2 3" id="KW-0802">TPR repeat</keyword>
<feature type="repeat" description="TPR" evidence="3">
    <location>
        <begin position="544"/>
        <end position="577"/>
    </location>
</feature>
<evidence type="ECO:0000313" key="6">
    <source>
        <dbReference type="Proteomes" id="UP000034982"/>
    </source>
</evidence>
<dbReference type="InterPro" id="IPR006597">
    <property type="entry name" value="Sel1-like"/>
</dbReference>
<feature type="signal peptide" evidence="4">
    <location>
        <begin position="1"/>
        <end position="19"/>
    </location>
</feature>
<dbReference type="SMART" id="SM00671">
    <property type="entry name" value="SEL1"/>
    <property type="match status" value="3"/>
</dbReference>
<evidence type="ECO:0000256" key="3">
    <source>
        <dbReference type="PROSITE-ProRule" id="PRU00339"/>
    </source>
</evidence>
<gene>
    <name evidence="5" type="ORF">T230_16135</name>
</gene>
<proteinExistence type="predicted"/>
<dbReference type="Pfam" id="PF07719">
    <property type="entry name" value="TPR_2"/>
    <property type="match status" value="1"/>
</dbReference>
<keyword evidence="1" id="KW-0677">Repeat</keyword>
<organism evidence="5 6">
    <name type="scientific">Tannerella sp. oral taxon BU063 isolate Cell 1/3</name>
    <dbReference type="NCBI Taxonomy" id="1411022"/>
    <lineage>
        <taxon>Bacteria</taxon>
        <taxon>Pseudomonadati</taxon>
        <taxon>Bacteroidota</taxon>
        <taxon>Bacteroidia</taxon>
        <taxon>Bacteroidales</taxon>
        <taxon>Tannerellaceae</taxon>
        <taxon>Tannerella</taxon>
    </lineage>
</organism>
<reference evidence="5 6" key="1">
    <citation type="submission" date="2013-11" db="EMBL/GenBank/DDBJ databases">
        <title>Single cell genomics of uncultured Tannerella BU063 (oral taxon 286).</title>
        <authorList>
            <person name="Beall C.J."/>
            <person name="Campbell A.G."/>
            <person name="Griffen A.L."/>
            <person name="Podar M."/>
            <person name="Leys E.J."/>
        </authorList>
    </citation>
    <scope>NUCLEOTIDE SEQUENCE [LARGE SCALE GENOMIC DNA]</scope>
    <source>
        <strain evidence="5">Cell 1/3</strain>
    </source>
</reference>
<dbReference type="PANTHER" id="PTHR12558:SF13">
    <property type="entry name" value="CELL DIVISION CYCLE PROTEIN 27 HOMOLOG"/>
    <property type="match status" value="1"/>
</dbReference>
<evidence type="ECO:0000256" key="4">
    <source>
        <dbReference type="SAM" id="SignalP"/>
    </source>
</evidence>